<evidence type="ECO:0000313" key="4">
    <source>
        <dbReference type="Proteomes" id="UP000008311"/>
    </source>
</evidence>
<dbReference type="EMBL" id="EQ974403">
    <property type="protein sequence ID" value="EEF29690.1"/>
    <property type="molecule type" value="Genomic_DNA"/>
</dbReference>
<dbReference type="STRING" id="3988.B9T371"/>
<feature type="region of interest" description="Disordered" evidence="1">
    <location>
        <begin position="204"/>
        <end position="311"/>
    </location>
</feature>
<dbReference type="Proteomes" id="UP000008311">
    <property type="component" value="Unassembled WGS sequence"/>
</dbReference>
<dbReference type="AlphaFoldDB" id="B9T371"/>
<name>B9T371_RICCO</name>
<evidence type="ECO:0000313" key="3">
    <source>
        <dbReference type="EMBL" id="EEF29690.1"/>
    </source>
</evidence>
<dbReference type="Gene3D" id="2.60.200.20">
    <property type="match status" value="1"/>
</dbReference>
<accession>B9T371</accession>
<keyword evidence="4" id="KW-1185">Reference proteome</keyword>
<dbReference type="PROSITE" id="PS50006">
    <property type="entry name" value="FHA_DOMAIN"/>
    <property type="match status" value="1"/>
</dbReference>
<dbReference type="PANTHER" id="PTHR23308">
    <property type="entry name" value="NUCLEAR INHIBITOR OF PROTEIN PHOSPHATASE-1"/>
    <property type="match status" value="1"/>
</dbReference>
<dbReference type="KEGG" id="rcu:8268677"/>
<evidence type="ECO:0000256" key="1">
    <source>
        <dbReference type="SAM" id="MobiDB-lite"/>
    </source>
</evidence>
<feature type="domain" description="FHA" evidence="2">
    <location>
        <begin position="28"/>
        <end position="81"/>
    </location>
</feature>
<feature type="compositionally biased region" description="Basic and acidic residues" evidence="1">
    <location>
        <begin position="366"/>
        <end position="383"/>
    </location>
</feature>
<dbReference type="SUPFAM" id="SSF49879">
    <property type="entry name" value="SMAD/FHA domain"/>
    <property type="match status" value="1"/>
</dbReference>
<proteinExistence type="predicted"/>
<dbReference type="SMART" id="SM00240">
    <property type="entry name" value="FHA"/>
    <property type="match status" value="1"/>
</dbReference>
<feature type="compositionally biased region" description="Basic residues" evidence="1">
    <location>
        <begin position="236"/>
        <end position="245"/>
    </location>
</feature>
<feature type="region of interest" description="Disordered" evidence="1">
    <location>
        <begin position="366"/>
        <end position="390"/>
    </location>
</feature>
<dbReference type="InParanoid" id="B9T371"/>
<feature type="compositionally biased region" description="Basic and acidic residues" evidence="1">
    <location>
        <begin position="214"/>
        <end position="235"/>
    </location>
</feature>
<dbReference type="InterPro" id="IPR000253">
    <property type="entry name" value="FHA_dom"/>
</dbReference>
<reference evidence="4" key="1">
    <citation type="journal article" date="2010" name="Nat. Biotechnol.">
        <title>Draft genome sequence of the oilseed species Ricinus communis.</title>
        <authorList>
            <person name="Chan A.P."/>
            <person name="Crabtree J."/>
            <person name="Zhao Q."/>
            <person name="Lorenzi H."/>
            <person name="Orvis J."/>
            <person name="Puiu D."/>
            <person name="Melake-Berhan A."/>
            <person name="Jones K.M."/>
            <person name="Redman J."/>
            <person name="Chen G."/>
            <person name="Cahoon E.B."/>
            <person name="Gedil M."/>
            <person name="Stanke M."/>
            <person name="Haas B.J."/>
            <person name="Wortman J.R."/>
            <person name="Fraser-Liggett C.M."/>
            <person name="Ravel J."/>
            <person name="Rabinowicz P.D."/>
        </authorList>
    </citation>
    <scope>NUCLEOTIDE SEQUENCE [LARGE SCALE GENOMIC DNA]</scope>
    <source>
        <strain evidence="4">cv. Hale</strain>
    </source>
</reference>
<dbReference type="GO" id="GO:0003729">
    <property type="term" value="F:mRNA binding"/>
    <property type="evidence" value="ECO:0000318"/>
    <property type="project" value="GO_Central"/>
</dbReference>
<sequence>MEHQSLKLVILQGPRKGEIFEFPSKSTVKIGRVVRGNNLTIKDDGISSKHLVIGPESPSSGKCIVQDLDSSNGTTLNSSTLPPFTSFVLHDGDTLKLGGETSILVQFQDSEEPSQLRRYPKRKVKESVIRATDEETENKVRRGRPRKAKVSDDKELEDVEKFNVRVTRNRKNEDRKDSEPIVVINIEEEEERESERQNVIMEKQPRRGRPVKARVSEDKQLENVGPKGEDLERKKVNSRVTRKRKNNDCALANLDGKMLSRGRGSRKNIQEVPVENLDLGLNSREDVKEQISEADNSGDQEEEKKEGLDLREELNKQVSEVSISGDEEEEKKEGLDAEIECEGVGIGIVKESVDFGWDLNEVGISRDEEKERENGSRIKESNDKVQVSESENLGKEKVRVDMKRITLGQWFDHMEYSHKQTSQAIEEIIQGMRMKAVQIKKHIIEQKKAKAMAIG</sequence>
<dbReference type="Pfam" id="PF00498">
    <property type="entry name" value="FHA"/>
    <property type="match status" value="1"/>
</dbReference>
<evidence type="ECO:0000259" key="2">
    <source>
        <dbReference type="PROSITE" id="PS50006"/>
    </source>
</evidence>
<organism evidence="3 4">
    <name type="scientific">Ricinus communis</name>
    <name type="common">Castor bean</name>
    <dbReference type="NCBI Taxonomy" id="3988"/>
    <lineage>
        <taxon>Eukaryota</taxon>
        <taxon>Viridiplantae</taxon>
        <taxon>Streptophyta</taxon>
        <taxon>Embryophyta</taxon>
        <taxon>Tracheophyta</taxon>
        <taxon>Spermatophyta</taxon>
        <taxon>Magnoliopsida</taxon>
        <taxon>eudicotyledons</taxon>
        <taxon>Gunneridae</taxon>
        <taxon>Pentapetalae</taxon>
        <taxon>rosids</taxon>
        <taxon>fabids</taxon>
        <taxon>Malpighiales</taxon>
        <taxon>Euphorbiaceae</taxon>
        <taxon>Acalyphoideae</taxon>
        <taxon>Acalypheae</taxon>
        <taxon>Ricinus</taxon>
    </lineage>
</organism>
<protein>
    <submittedName>
        <fullName evidence="3">DNA binding protein, putative</fullName>
    </submittedName>
</protein>
<dbReference type="OrthoDB" id="687730at2759"/>
<dbReference type="InterPro" id="IPR008984">
    <property type="entry name" value="SMAD_FHA_dom_sf"/>
</dbReference>
<dbReference type="InterPro" id="IPR050923">
    <property type="entry name" value="Cell_Proc_Reg/RNA_Proc"/>
</dbReference>
<feature type="compositionally biased region" description="Basic and acidic residues" evidence="1">
    <location>
        <begin position="302"/>
        <end position="311"/>
    </location>
</feature>
<dbReference type="eggNOG" id="ENOG502S16E">
    <property type="taxonomic scope" value="Eukaryota"/>
</dbReference>
<gene>
    <name evidence="3" type="ORF">RCOM_0397720</name>
</gene>
<dbReference type="FunCoup" id="B9T371">
    <property type="interactions" value="105"/>
</dbReference>